<name>D8TKR2_VOLCA</name>
<feature type="region of interest" description="Disordered" evidence="1">
    <location>
        <begin position="95"/>
        <end position="114"/>
    </location>
</feature>
<evidence type="ECO:0000256" key="1">
    <source>
        <dbReference type="SAM" id="MobiDB-lite"/>
    </source>
</evidence>
<proteinExistence type="predicted"/>
<protein>
    <submittedName>
        <fullName evidence="2">Uncharacterized protein</fullName>
    </submittedName>
</protein>
<dbReference type="RefSeq" id="XP_002946705.1">
    <property type="nucleotide sequence ID" value="XM_002946659.1"/>
</dbReference>
<dbReference type="KEGG" id="vcn:VOLCADRAFT_103118"/>
<keyword evidence="3" id="KW-1185">Reference proteome</keyword>
<organism evidence="3">
    <name type="scientific">Volvox carteri f. nagariensis</name>
    <dbReference type="NCBI Taxonomy" id="3068"/>
    <lineage>
        <taxon>Eukaryota</taxon>
        <taxon>Viridiplantae</taxon>
        <taxon>Chlorophyta</taxon>
        <taxon>core chlorophytes</taxon>
        <taxon>Chlorophyceae</taxon>
        <taxon>CS clade</taxon>
        <taxon>Chlamydomonadales</taxon>
        <taxon>Volvocaceae</taxon>
        <taxon>Volvox</taxon>
    </lineage>
</organism>
<feature type="region of interest" description="Disordered" evidence="1">
    <location>
        <begin position="241"/>
        <end position="260"/>
    </location>
</feature>
<dbReference type="Proteomes" id="UP000001058">
    <property type="component" value="Unassembled WGS sequence"/>
</dbReference>
<accession>D8TKR2</accession>
<dbReference type="EMBL" id="GL378325">
    <property type="protein sequence ID" value="EFJ51931.1"/>
    <property type="molecule type" value="Genomic_DNA"/>
</dbReference>
<evidence type="ECO:0000313" key="3">
    <source>
        <dbReference type="Proteomes" id="UP000001058"/>
    </source>
</evidence>
<reference evidence="2 3" key="1">
    <citation type="journal article" date="2010" name="Science">
        <title>Genomic analysis of organismal complexity in the multicellular green alga Volvox carteri.</title>
        <authorList>
            <person name="Prochnik S.E."/>
            <person name="Umen J."/>
            <person name="Nedelcu A.M."/>
            <person name="Hallmann A."/>
            <person name="Miller S.M."/>
            <person name="Nishii I."/>
            <person name="Ferris P."/>
            <person name="Kuo A."/>
            <person name="Mitros T."/>
            <person name="Fritz-Laylin L.K."/>
            <person name="Hellsten U."/>
            <person name="Chapman J."/>
            <person name="Simakov O."/>
            <person name="Rensing S.A."/>
            <person name="Terry A."/>
            <person name="Pangilinan J."/>
            <person name="Kapitonov V."/>
            <person name="Jurka J."/>
            <person name="Salamov A."/>
            <person name="Shapiro H."/>
            <person name="Schmutz J."/>
            <person name="Grimwood J."/>
            <person name="Lindquist E."/>
            <person name="Lucas S."/>
            <person name="Grigoriev I.V."/>
            <person name="Schmitt R."/>
            <person name="Kirk D."/>
            <person name="Rokhsar D.S."/>
        </authorList>
    </citation>
    <scope>NUCLEOTIDE SEQUENCE [LARGE SCALE GENOMIC DNA]</scope>
    <source>
        <strain evidence="3">f. Nagariensis / Eve</strain>
    </source>
</reference>
<dbReference type="GeneID" id="9617913"/>
<dbReference type="AlphaFoldDB" id="D8TKR2"/>
<dbReference type="InParanoid" id="D8TKR2"/>
<evidence type="ECO:0000313" key="2">
    <source>
        <dbReference type="EMBL" id="EFJ51931.1"/>
    </source>
</evidence>
<sequence length="260" mass="27220">MYFYFELSAAIVENLHLVNIESKGVIKRSRKRKLPQPIPHTLTRRGGTFEELTANEVDDVTALPLLEVLVHLEAAAPGAPGSQQMTLATSDATALGYTPGRRRPHRAESRPGRDHEWRNLSYGCSSPIQTRCLYKAREAVPDGGGDGEDGSTFGRTDVENAVTAAGGTGAVGPTAPPGVSAVAAATAAEGICCSSFAIARALDVRGQAVYGVAGCTVPYRASFGGPYPPPELAPPCAVARGEKPQHTGTGYMGHPAEPLT</sequence>
<gene>
    <name evidence="2" type="ORF">VOLCADRAFT_103118</name>
</gene>